<evidence type="ECO:0000259" key="1">
    <source>
        <dbReference type="PROSITE" id="PS51192"/>
    </source>
</evidence>
<evidence type="ECO:0000313" key="3">
    <source>
        <dbReference type="EMBL" id="SNX97116.1"/>
    </source>
</evidence>
<dbReference type="OrthoDB" id="9776021at2"/>
<organism evidence="3 4">
    <name type="scientific">Geodermatophilus sabuli</name>
    <dbReference type="NCBI Taxonomy" id="1564158"/>
    <lineage>
        <taxon>Bacteria</taxon>
        <taxon>Bacillati</taxon>
        <taxon>Actinomycetota</taxon>
        <taxon>Actinomycetes</taxon>
        <taxon>Geodermatophilales</taxon>
        <taxon>Geodermatophilaceae</taxon>
        <taxon>Geodermatophilus</taxon>
    </lineage>
</organism>
<proteinExistence type="predicted"/>
<dbReference type="CDD" id="cd09179">
    <property type="entry name" value="PLDc_N_DEXD_a"/>
    <property type="match status" value="1"/>
</dbReference>
<accession>A0A285EGC4</accession>
<dbReference type="GO" id="GO:0004386">
    <property type="term" value="F:helicase activity"/>
    <property type="evidence" value="ECO:0007669"/>
    <property type="project" value="UniProtKB-KW"/>
</dbReference>
<dbReference type="PROSITE" id="PS51194">
    <property type="entry name" value="HELICASE_CTER"/>
    <property type="match status" value="1"/>
</dbReference>
<dbReference type="InterPro" id="IPR006935">
    <property type="entry name" value="Helicase/UvrB_N"/>
</dbReference>
<dbReference type="GO" id="GO:0005524">
    <property type="term" value="F:ATP binding"/>
    <property type="evidence" value="ECO:0007669"/>
    <property type="project" value="InterPro"/>
</dbReference>
<dbReference type="SMART" id="SM00490">
    <property type="entry name" value="HELICc"/>
    <property type="match status" value="1"/>
</dbReference>
<dbReference type="Pfam" id="PF00271">
    <property type="entry name" value="Helicase_C"/>
    <property type="match status" value="1"/>
</dbReference>
<dbReference type="GO" id="GO:0003677">
    <property type="term" value="F:DNA binding"/>
    <property type="evidence" value="ECO:0007669"/>
    <property type="project" value="InterPro"/>
</dbReference>
<keyword evidence="3" id="KW-0347">Helicase</keyword>
<dbReference type="Pfam" id="PF04851">
    <property type="entry name" value="ResIII"/>
    <property type="match status" value="1"/>
</dbReference>
<name>A0A285EGC4_9ACTN</name>
<evidence type="ECO:0000313" key="4">
    <source>
        <dbReference type="Proteomes" id="UP000219514"/>
    </source>
</evidence>
<feature type="domain" description="Helicase C-terminal" evidence="2">
    <location>
        <begin position="530"/>
        <end position="671"/>
    </location>
</feature>
<dbReference type="GO" id="GO:0016887">
    <property type="term" value="F:ATP hydrolysis activity"/>
    <property type="evidence" value="ECO:0007669"/>
    <property type="project" value="TreeGrafter"/>
</dbReference>
<keyword evidence="3" id="KW-0547">Nucleotide-binding</keyword>
<protein>
    <submittedName>
        <fullName evidence="3">Superfamily II DNA or RNA helicase</fullName>
    </submittedName>
</protein>
<dbReference type="EMBL" id="OBDO01000006">
    <property type="protein sequence ID" value="SNX97116.1"/>
    <property type="molecule type" value="Genomic_DNA"/>
</dbReference>
<dbReference type="PANTHER" id="PTHR47962:SF5">
    <property type="entry name" value="ATP-DEPENDENT HELICASE LHR-RELATED"/>
    <property type="match status" value="1"/>
</dbReference>
<dbReference type="InterPro" id="IPR001650">
    <property type="entry name" value="Helicase_C-like"/>
</dbReference>
<gene>
    <name evidence="3" type="ORF">SAMN06893097_10666</name>
</gene>
<dbReference type="InterPro" id="IPR052511">
    <property type="entry name" value="ATP-dep_Helicase"/>
</dbReference>
<dbReference type="AlphaFoldDB" id="A0A285EGC4"/>
<dbReference type="PANTHER" id="PTHR47962">
    <property type="entry name" value="ATP-DEPENDENT HELICASE LHR-RELATED-RELATED"/>
    <property type="match status" value="1"/>
</dbReference>
<sequence length="724" mass="80234">MRLSSGAWKTNYASDEDDLVRDFYVPALELADTYDRAVGFFSSHALALVSTGLDSFVARGGRMRVLASPKNLSEEDLEAIVRGEAARQLLKDSLADGLAQPETPSELNNLQLLSWMVSQGLLDVRIALRVMSDGRVTLYHKKVGVFTSFGDPLEWMTFTGSPNETAGGLTLNAEAFPLHRSWIDGQREFAVSERSLFDSAWNKKRPEIWTWTATSWLGDALRERFGERPPRTPVVYIDVPAKRPSAEDERWPSMPEDFRPRPYQRAAVDAWIQGGGRGTFAMATGTGKTETALAASVEAVAASVSAKRPLVILVTVPLSDLVDQWLSRARRFGFRPIRWDGQSSPAERQTALDAFRRADAGRTGPYVAMVVATADSLTGALREVVREFRGGLMIIGDEMHSLGTPNRLDALPPLPTFTLGLSATPKRHHDDEGTERLLAYFGDPVLSINIKQAIYEYRALCPYRYHIDFVELSADEAAEYKRLSRLIAAALGVGRDADAHIRARSNVVSHAEAKVQALAAIMSSPPDFRSAQHLLVYVGEGAARGAHESSLRRVADLLGNRFQMRVSSYTSETPSDERRRLQERLASGELQALIAMRCLDEGVDIPEARVGIMMASTQNPRQFVQRRGRILRRSPGKTIADVHDMLVLPPINHDMLDSDRTLLASELARAYELADAAENRNSAMQAVRERALAGGLIDEDFPWMSDLTDDAWEEWTRSEGRGRG</sequence>
<dbReference type="InterPro" id="IPR014001">
    <property type="entry name" value="Helicase_ATP-bd"/>
</dbReference>
<dbReference type="SMART" id="SM00487">
    <property type="entry name" value="DEXDc"/>
    <property type="match status" value="1"/>
</dbReference>
<evidence type="ECO:0000259" key="2">
    <source>
        <dbReference type="PROSITE" id="PS51194"/>
    </source>
</evidence>
<keyword evidence="3" id="KW-0067">ATP-binding</keyword>
<dbReference type="InterPro" id="IPR027417">
    <property type="entry name" value="P-loop_NTPase"/>
</dbReference>
<keyword evidence="4" id="KW-1185">Reference proteome</keyword>
<feature type="domain" description="Helicase ATP-binding" evidence="1">
    <location>
        <begin position="269"/>
        <end position="443"/>
    </location>
</feature>
<dbReference type="PROSITE" id="PS51192">
    <property type="entry name" value="HELICASE_ATP_BIND_1"/>
    <property type="match status" value="1"/>
</dbReference>
<dbReference type="Gene3D" id="3.40.50.300">
    <property type="entry name" value="P-loop containing nucleotide triphosphate hydrolases"/>
    <property type="match status" value="2"/>
</dbReference>
<reference evidence="3 4" key="1">
    <citation type="submission" date="2017-09" db="EMBL/GenBank/DDBJ databases">
        <authorList>
            <person name="Ehlers B."/>
            <person name="Leendertz F.H."/>
        </authorList>
    </citation>
    <scope>NUCLEOTIDE SEQUENCE [LARGE SCALE GENOMIC DNA]</scope>
    <source>
        <strain evidence="3 4">DSM 46844</strain>
    </source>
</reference>
<dbReference type="SUPFAM" id="SSF52540">
    <property type="entry name" value="P-loop containing nucleoside triphosphate hydrolases"/>
    <property type="match status" value="1"/>
</dbReference>
<dbReference type="Proteomes" id="UP000219514">
    <property type="component" value="Unassembled WGS sequence"/>
</dbReference>
<keyword evidence="3" id="KW-0378">Hydrolase</keyword>